<keyword evidence="1" id="KW-0997">Cell inner membrane</keyword>
<feature type="transmembrane region" description="Helical" evidence="1">
    <location>
        <begin position="158"/>
        <end position="186"/>
    </location>
</feature>
<evidence type="ECO:0000256" key="1">
    <source>
        <dbReference type="HAMAP-Rule" id="MF_02088"/>
    </source>
</evidence>
<keyword evidence="3" id="KW-1185">Reference proteome</keyword>
<keyword evidence="1" id="KW-0812">Transmembrane</keyword>
<dbReference type="Proteomes" id="UP001185984">
    <property type="component" value="Unassembled WGS sequence"/>
</dbReference>
<organism evidence="2 3">
    <name type="scientific">Sphingobium naphthae</name>
    <dbReference type="NCBI Taxonomy" id="1886786"/>
    <lineage>
        <taxon>Bacteria</taxon>
        <taxon>Pseudomonadati</taxon>
        <taxon>Pseudomonadota</taxon>
        <taxon>Alphaproteobacteria</taxon>
        <taxon>Sphingomonadales</taxon>
        <taxon>Sphingomonadaceae</taxon>
        <taxon>Sphingobium</taxon>
    </lineage>
</organism>
<reference evidence="3" key="1">
    <citation type="journal article" date="2022" name="J Environ Chem Eng">
        <title>Biodegradation of petroleum oil using a constructed nonpathogenic and heavy metal-tolerant bacterial consortium isolated from marine sponges.</title>
        <authorList>
            <person name="Dechsakulwatana C."/>
            <person name="Rungsihiranrut A."/>
            <person name="Muangchinda C."/>
            <person name="Ningthoujam R."/>
            <person name="Klankeo P."/>
            <person name="Pinyakong O."/>
        </authorList>
    </citation>
    <scope>NUCLEOTIDE SEQUENCE [LARGE SCALE GENOMIC DNA]</scope>
    <source>
        <strain evidence="3">MO2-4</strain>
    </source>
</reference>
<feature type="transmembrane region" description="Helical" evidence="1">
    <location>
        <begin position="12"/>
        <end position="31"/>
    </location>
</feature>
<feature type="transmembrane region" description="Helical" evidence="1">
    <location>
        <begin position="127"/>
        <end position="149"/>
    </location>
</feature>
<gene>
    <name evidence="2" type="ORF">O0R41_13600</name>
</gene>
<comment type="function">
    <text evidence="1">Involved in the import of queuosine (Q) precursors, required for Q precursor salvage.</text>
</comment>
<evidence type="ECO:0000313" key="2">
    <source>
        <dbReference type="EMBL" id="MDV5824633.1"/>
    </source>
</evidence>
<protein>
    <recommendedName>
        <fullName evidence="1">Probable queuosine precursor transporter</fullName>
        <shortName evidence="1">Q precursor transporter</shortName>
    </recommendedName>
</protein>
<feature type="transmembrane region" description="Helical" evidence="1">
    <location>
        <begin position="51"/>
        <end position="73"/>
    </location>
</feature>
<evidence type="ECO:0000313" key="3">
    <source>
        <dbReference type="Proteomes" id="UP001185984"/>
    </source>
</evidence>
<accession>A0ABU3ZYN6</accession>
<dbReference type="RefSeq" id="WP_317517310.1">
    <property type="nucleotide sequence ID" value="NZ_JAPTHD010000005.1"/>
</dbReference>
<dbReference type="EMBL" id="JAPTHD010000005">
    <property type="protein sequence ID" value="MDV5824633.1"/>
    <property type="molecule type" value="Genomic_DNA"/>
</dbReference>
<keyword evidence="1" id="KW-1133">Transmembrane helix</keyword>
<keyword evidence="1" id="KW-1003">Cell membrane</keyword>
<dbReference type="PANTHER" id="PTHR34300:SF2">
    <property type="entry name" value="QUEUOSINE PRECURSOR TRANSPORTER-RELATED"/>
    <property type="match status" value="1"/>
</dbReference>
<dbReference type="HAMAP" id="MF_02088">
    <property type="entry name" value="Q_prec_transport"/>
    <property type="match status" value="1"/>
</dbReference>
<keyword evidence="1" id="KW-0813">Transport</keyword>
<feature type="transmembrane region" description="Helical" evidence="1">
    <location>
        <begin position="192"/>
        <end position="215"/>
    </location>
</feature>
<comment type="subcellular location">
    <subcellularLocation>
        <location evidence="1">Cell inner membrane</location>
        <topology evidence="1">Multi-pass membrane protein</topology>
    </subcellularLocation>
</comment>
<comment type="similarity">
    <text evidence="1">Belongs to the vitamin uptake transporter (VUT/ECF) (TC 2.A.88) family. Q precursor transporter subfamily.</text>
</comment>
<keyword evidence="1" id="KW-0472">Membrane</keyword>
<dbReference type="PANTHER" id="PTHR34300">
    <property type="entry name" value="QUEUOSINE PRECURSOR TRANSPORTER-RELATED"/>
    <property type="match status" value="1"/>
</dbReference>
<dbReference type="NCBIfam" id="TIGR00697">
    <property type="entry name" value="queuosine precursor transporter"/>
    <property type="match status" value="1"/>
</dbReference>
<name>A0ABU3ZYN6_9SPHN</name>
<proteinExistence type="inferred from homology"/>
<dbReference type="InterPro" id="IPR003744">
    <property type="entry name" value="YhhQ"/>
</dbReference>
<comment type="caution">
    <text evidence="2">The sequence shown here is derived from an EMBL/GenBank/DDBJ whole genome shotgun (WGS) entry which is preliminary data.</text>
</comment>
<feature type="transmembrane region" description="Helical" evidence="1">
    <location>
        <begin position="85"/>
        <end position="107"/>
    </location>
</feature>
<sequence>MTTSPAPISRSLFFFSIFYGGMVCIAGVLGNKQVALGPLAAIGPMAGLGPLAVEAGIFAFLLLVTISSAVAELHGRAVANRLVQIGFLPLIASILLSILVLAAPAAGDMDPDRAAAFALMMGGTPRIWLGGIIAYGISQTLNVTLFAALKGREGSRLLWLRAATASILSQIVDTLLFVTIAFYGIFPIGELLLGQMLAKVLLSAILVPPVIYLLVGLGRRLDR</sequence>
<dbReference type="Pfam" id="PF02592">
    <property type="entry name" value="Vut_1"/>
    <property type="match status" value="1"/>
</dbReference>